<evidence type="ECO:0000256" key="4">
    <source>
        <dbReference type="ARBA" id="ARBA00022553"/>
    </source>
</evidence>
<dbReference type="Proteomes" id="UP000004310">
    <property type="component" value="Unassembled WGS sequence"/>
</dbReference>
<protein>
    <recommendedName>
        <fullName evidence="3">histidine kinase</fullName>
        <ecNumber evidence="3">2.7.13.3</ecNumber>
    </recommendedName>
</protein>
<dbReference type="GO" id="GO:0000160">
    <property type="term" value="P:phosphorelay signal transduction system"/>
    <property type="evidence" value="ECO:0007669"/>
    <property type="project" value="UniProtKB-KW"/>
</dbReference>
<evidence type="ECO:0000256" key="2">
    <source>
        <dbReference type="ARBA" id="ARBA00004370"/>
    </source>
</evidence>
<evidence type="ECO:0000256" key="8">
    <source>
        <dbReference type="ARBA" id="ARBA00022989"/>
    </source>
</evidence>
<dbReference type="InterPro" id="IPR003594">
    <property type="entry name" value="HATPase_dom"/>
</dbReference>
<evidence type="ECO:0000256" key="9">
    <source>
        <dbReference type="ARBA" id="ARBA00023012"/>
    </source>
</evidence>
<dbReference type="InterPro" id="IPR005467">
    <property type="entry name" value="His_kinase_dom"/>
</dbReference>
<keyword evidence="4" id="KW-0597">Phosphoprotein</keyword>
<feature type="compositionally biased region" description="Acidic residues" evidence="10">
    <location>
        <begin position="1"/>
        <end position="12"/>
    </location>
</feature>
<keyword evidence="6 11" id="KW-0812">Transmembrane</keyword>
<proteinExistence type="predicted"/>
<evidence type="ECO:0000259" key="13">
    <source>
        <dbReference type="PROSITE" id="PS50885"/>
    </source>
</evidence>
<evidence type="ECO:0000256" key="7">
    <source>
        <dbReference type="ARBA" id="ARBA00022777"/>
    </source>
</evidence>
<dbReference type="EC" id="2.7.13.3" evidence="3"/>
<evidence type="ECO:0000256" key="1">
    <source>
        <dbReference type="ARBA" id="ARBA00000085"/>
    </source>
</evidence>
<keyword evidence="11" id="KW-0472">Membrane</keyword>
<feature type="transmembrane region" description="Helical" evidence="11">
    <location>
        <begin position="210"/>
        <end position="233"/>
    </location>
</feature>
<evidence type="ECO:0000256" key="6">
    <source>
        <dbReference type="ARBA" id="ARBA00022692"/>
    </source>
</evidence>
<dbReference type="AlphaFoldDB" id="Q0FZ39"/>
<evidence type="ECO:0000259" key="12">
    <source>
        <dbReference type="PROSITE" id="PS50109"/>
    </source>
</evidence>
<gene>
    <name evidence="14" type="ORF">FP2506_11202</name>
</gene>
<reference evidence="14 15" key="1">
    <citation type="journal article" date="2010" name="J. Bacteriol.">
        <title>Genome sequence of Fulvimarina pelagi HTCC2506T, a Mn(II)-oxidizing alphaproteobacterium possessing an aerobic anoxygenic photosynthetic gene cluster and Xanthorhodopsin.</title>
        <authorList>
            <person name="Kang I."/>
            <person name="Oh H.M."/>
            <person name="Lim S.I."/>
            <person name="Ferriera S."/>
            <person name="Giovannoni S.J."/>
            <person name="Cho J.C."/>
        </authorList>
    </citation>
    <scope>NUCLEOTIDE SEQUENCE [LARGE SCALE GENOMIC DNA]</scope>
    <source>
        <strain evidence="14 15">HTCC2506</strain>
    </source>
</reference>
<dbReference type="eggNOG" id="COG0642">
    <property type="taxonomic scope" value="Bacteria"/>
</dbReference>
<accession>Q0FZ39</accession>
<keyword evidence="15" id="KW-1185">Reference proteome</keyword>
<keyword evidence="9" id="KW-0902">Two-component regulatory system</keyword>
<evidence type="ECO:0000313" key="14">
    <source>
        <dbReference type="EMBL" id="EAU40119.1"/>
    </source>
</evidence>
<evidence type="ECO:0000256" key="11">
    <source>
        <dbReference type="SAM" id="Phobius"/>
    </source>
</evidence>
<dbReference type="PROSITE" id="PS50885">
    <property type="entry name" value="HAMP"/>
    <property type="match status" value="1"/>
</dbReference>
<dbReference type="GO" id="GO:0005886">
    <property type="term" value="C:plasma membrane"/>
    <property type="evidence" value="ECO:0007669"/>
    <property type="project" value="TreeGrafter"/>
</dbReference>
<keyword evidence="8 11" id="KW-1133">Transmembrane helix</keyword>
<dbReference type="SUPFAM" id="SSF55874">
    <property type="entry name" value="ATPase domain of HSP90 chaperone/DNA topoisomerase II/histidine kinase"/>
    <property type="match status" value="1"/>
</dbReference>
<dbReference type="InterPro" id="IPR003660">
    <property type="entry name" value="HAMP_dom"/>
</dbReference>
<dbReference type="RefSeq" id="WP_007067375.1">
    <property type="nucleotide sequence ID" value="NZ_DS022272.1"/>
</dbReference>
<dbReference type="GO" id="GO:0004673">
    <property type="term" value="F:protein histidine kinase activity"/>
    <property type="evidence" value="ECO:0007669"/>
    <property type="project" value="UniProtKB-EC"/>
</dbReference>
<evidence type="ECO:0000256" key="3">
    <source>
        <dbReference type="ARBA" id="ARBA00012438"/>
    </source>
</evidence>
<keyword evidence="7 14" id="KW-0418">Kinase</keyword>
<comment type="caution">
    <text evidence="14">The sequence shown here is derived from an EMBL/GenBank/DDBJ whole genome shotgun (WGS) entry which is preliminary data.</text>
</comment>
<comment type="subcellular location">
    <subcellularLocation>
        <location evidence="2">Membrane</location>
    </subcellularLocation>
</comment>
<evidence type="ECO:0000313" key="15">
    <source>
        <dbReference type="Proteomes" id="UP000004310"/>
    </source>
</evidence>
<feature type="domain" description="HAMP" evidence="13">
    <location>
        <begin position="230"/>
        <end position="281"/>
    </location>
</feature>
<dbReference type="PROSITE" id="PS50109">
    <property type="entry name" value="HIS_KIN"/>
    <property type="match status" value="1"/>
</dbReference>
<feature type="region of interest" description="Disordered" evidence="10">
    <location>
        <begin position="1"/>
        <end position="20"/>
    </location>
</feature>
<dbReference type="Gene3D" id="1.10.287.130">
    <property type="match status" value="1"/>
</dbReference>
<dbReference type="SMART" id="SM00387">
    <property type="entry name" value="HATPase_c"/>
    <property type="match status" value="1"/>
</dbReference>
<dbReference type="HOGENOM" id="CLU_000445_42_3_5"/>
<dbReference type="InterPro" id="IPR036890">
    <property type="entry name" value="HATPase_C_sf"/>
</dbReference>
<organism evidence="14 15">
    <name type="scientific">Fulvimarina pelagi HTCC2506</name>
    <dbReference type="NCBI Taxonomy" id="314231"/>
    <lineage>
        <taxon>Bacteria</taxon>
        <taxon>Pseudomonadati</taxon>
        <taxon>Pseudomonadota</taxon>
        <taxon>Alphaproteobacteria</taxon>
        <taxon>Hyphomicrobiales</taxon>
        <taxon>Aurantimonadaceae</taxon>
        <taxon>Fulvimarina</taxon>
    </lineage>
</organism>
<evidence type="ECO:0000256" key="5">
    <source>
        <dbReference type="ARBA" id="ARBA00022679"/>
    </source>
</evidence>
<feature type="domain" description="Histidine kinase" evidence="12">
    <location>
        <begin position="289"/>
        <end position="490"/>
    </location>
</feature>
<feature type="transmembrane region" description="Helical" evidence="11">
    <location>
        <begin position="43"/>
        <end position="70"/>
    </location>
</feature>
<dbReference type="STRING" id="217511.GCA_001463845_00981"/>
<name>Q0FZ39_9HYPH</name>
<dbReference type="InterPro" id="IPR050428">
    <property type="entry name" value="TCS_sensor_his_kinase"/>
</dbReference>
<dbReference type="PANTHER" id="PTHR45436:SF5">
    <property type="entry name" value="SENSOR HISTIDINE KINASE TRCS"/>
    <property type="match status" value="1"/>
</dbReference>
<comment type="catalytic activity">
    <reaction evidence="1">
        <text>ATP + protein L-histidine = ADP + protein N-phospho-L-histidine.</text>
        <dbReference type="EC" id="2.7.13.3"/>
    </reaction>
</comment>
<sequence>MNDAATDSEDDRENPLTSRAVARPPGAAQLRLRRLGRILGRSLAVRVVGMSSLWTIAALLAVGILISALYRQAAEDGFSALLEAQLFNLINSVSINDAGYLSGSPNLGDLKYVQPQSGWYWEIVPVSQDLRGRLSSSSLGYSSIPSEPVQQVPFEFDYQRTYSKPGLNDEELQILETEVVLDDSNRAARFRVMGNKSELKQEISAFDRRLALYLAIVGLGSVIINAGVILLALRPLRTVRQALAKVRAGHAEKLEGTFPVEIAPLADEMNALVANNRRIVERARTQVGNLAHSLKTPIAVLVNEADRIGGSSGRIVKDQGARMREQVQHYLDRARVAAQSESVVYRTPVLPVLERLARVIDKLNPGLDIVFDRKSAADLVFAGERQDYEEIVGNLLENASKWAKGRVSLACRIAGEGAFETIVEDDGPGLSEGERKRAVKRGQRFDETTPGSGLGLAIVSDTAKEYQGSVRLEDSKLGGLAVIVVLPHLRASAGLT</sequence>
<dbReference type="Pfam" id="PF02518">
    <property type="entry name" value="HATPase_c"/>
    <property type="match status" value="1"/>
</dbReference>
<keyword evidence="5" id="KW-0808">Transferase</keyword>
<dbReference type="PANTHER" id="PTHR45436">
    <property type="entry name" value="SENSOR HISTIDINE KINASE YKOH"/>
    <property type="match status" value="1"/>
</dbReference>
<evidence type="ECO:0000256" key="10">
    <source>
        <dbReference type="SAM" id="MobiDB-lite"/>
    </source>
</evidence>
<dbReference type="Gene3D" id="3.30.565.10">
    <property type="entry name" value="Histidine kinase-like ATPase, C-terminal domain"/>
    <property type="match status" value="1"/>
</dbReference>
<dbReference type="EMBL" id="AATP01000009">
    <property type="protein sequence ID" value="EAU40119.1"/>
    <property type="molecule type" value="Genomic_DNA"/>
</dbReference>